<dbReference type="GO" id="GO:0042273">
    <property type="term" value="P:ribosomal large subunit biogenesis"/>
    <property type="evidence" value="ECO:0007669"/>
    <property type="project" value="TreeGrafter"/>
</dbReference>
<dbReference type="GO" id="GO:0022625">
    <property type="term" value="C:cytosolic large ribosomal subunit"/>
    <property type="evidence" value="ECO:0007669"/>
    <property type="project" value="TreeGrafter"/>
</dbReference>
<dbReference type="SUPFAM" id="SSF50104">
    <property type="entry name" value="Translation proteins SH3-like domain"/>
    <property type="match status" value="1"/>
</dbReference>
<dbReference type="CDD" id="cd23702">
    <property type="entry name" value="eL14"/>
    <property type="match status" value="1"/>
</dbReference>
<evidence type="ECO:0000256" key="1">
    <source>
        <dbReference type="ARBA" id="ARBA00006592"/>
    </source>
</evidence>
<dbReference type="GO" id="GO:0003723">
    <property type="term" value="F:RNA binding"/>
    <property type="evidence" value="ECO:0007669"/>
    <property type="project" value="InterPro"/>
</dbReference>
<feature type="region of interest" description="Disordered" evidence="4">
    <location>
        <begin position="26"/>
        <end position="47"/>
    </location>
</feature>
<dbReference type="AlphaFoldDB" id="A0A8H3Z3Z0"/>
<sequence>MRPRRSDRSTHVTLWASKIPLGLHDISNNDNNNHPHLTPNDNPDKMGDADITASRWRSVEVGRVVLFSKPSLYAGKIAVIVEIIDHKRVLVDGPSEDASLAVPRHSAQLSNIALSPIVMEKVPRAIGHGPLSAKWKAQEIEKKWTETPFAQSRDKSAKRKALTDFERFKVMRLRKQVRFEEKKALAKIRATAKA</sequence>
<dbReference type="Gene3D" id="6.10.250.2270">
    <property type="match status" value="1"/>
</dbReference>
<dbReference type="Proteomes" id="UP000447873">
    <property type="component" value="Unassembled WGS sequence"/>
</dbReference>
<dbReference type="InterPro" id="IPR039660">
    <property type="entry name" value="Ribosomal_eL14"/>
</dbReference>
<dbReference type="PANTHER" id="PTHR11127">
    <property type="entry name" value="60S RIBOSOMAL PROTEIN L14"/>
    <property type="match status" value="1"/>
</dbReference>
<evidence type="ECO:0000256" key="4">
    <source>
        <dbReference type="SAM" id="MobiDB-lite"/>
    </source>
</evidence>
<feature type="compositionally biased region" description="Polar residues" evidence="4">
    <location>
        <begin position="26"/>
        <end position="41"/>
    </location>
</feature>
<evidence type="ECO:0000313" key="7">
    <source>
        <dbReference type="Proteomes" id="UP000447873"/>
    </source>
</evidence>
<proteinExistence type="inferred from homology"/>
<dbReference type="GO" id="GO:0006412">
    <property type="term" value="P:translation"/>
    <property type="evidence" value="ECO:0007669"/>
    <property type="project" value="InterPro"/>
</dbReference>
<accession>A0A8H3Z3Z0</accession>
<evidence type="ECO:0000259" key="5">
    <source>
        <dbReference type="Pfam" id="PF01929"/>
    </source>
</evidence>
<dbReference type="PANTHER" id="PTHR11127:SF2">
    <property type="entry name" value="LARGE RIBOSOMAL SUBUNIT PROTEIN EL14"/>
    <property type="match status" value="1"/>
</dbReference>
<evidence type="ECO:0000256" key="2">
    <source>
        <dbReference type="ARBA" id="ARBA00022980"/>
    </source>
</evidence>
<organism evidence="6 7">
    <name type="scientific">Venturia inaequalis</name>
    <name type="common">Apple scab fungus</name>
    <dbReference type="NCBI Taxonomy" id="5025"/>
    <lineage>
        <taxon>Eukaryota</taxon>
        <taxon>Fungi</taxon>
        <taxon>Dikarya</taxon>
        <taxon>Ascomycota</taxon>
        <taxon>Pezizomycotina</taxon>
        <taxon>Dothideomycetes</taxon>
        <taxon>Pleosporomycetidae</taxon>
        <taxon>Venturiales</taxon>
        <taxon>Venturiaceae</taxon>
        <taxon>Venturia</taxon>
    </lineage>
</organism>
<keyword evidence="2" id="KW-0689">Ribosomal protein</keyword>
<keyword evidence="3" id="KW-0687">Ribonucleoprotein</keyword>
<evidence type="ECO:0000256" key="3">
    <source>
        <dbReference type="ARBA" id="ARBA00023274"/>
    </source>
</evidence>
<comment type="caution">
    <text evidence="6">The sequence shown here is derived from an EMBL/GenBank/DDBJ whole genome shotgun (WGS) entry which is preliminary data.</text>
</comment>
<dbReference type="InterPro" id="IPR002784">
    <property type="entry name" value="Ribosomal_eL14_dom"/>
</dbReference>
<dbReference type="EMBL" id="WNWS01000044">
    <property type="protein sequence ID" value="KAE9985000.1"/>
    <property type="molecule type" value="Genomic_DNA"/>
</dbReference>
<dbReference type="InterPro" id="IPR008991">
    <property type="entry name" value="Translation_prot_SH3-like_sf"/>
</dbReference>
<protein>
    <recommendedName>
        <fullName evidence="5">Large ribosomal subunit protein eL14 domain-containing protein</fullName>
    </recommendedName>
</protein>
<feature type="domain" description="Large ribosomal subunit protein eL14" evidence="5">
    <location>
        <begin position="103"/>
        <end position="177"/>
    </location>
</feature>
<gene>
    <name evidence="6" type="ORF">EG328_007990</name>
</gene>
<evidence type="ECO:0000313" key="6">
    <source>
        <dbReference type="EMBL" id="KAE9985000.1"/>
    </source>
</evidence>
<dbReference type="GO" id="GO:0003735">
    <property type="term" value="F:structural constituent of ribosome"/>
    <property type="evidence" value="ECO:0007669"/>
    <property type="project" value="InterPro"/>
</dbReference>
<dbReference type="Pfam" id="PF01929">
    <property type="entry name" value="Ribosomal_L14e"/>
    <property type="match status" value="1"/>
</dbReference>
<name>A0A8H3Z3Z0_VENIN</name>
<comment type="similarity">
    <text evidence="1">Belongs to the eukaryotic ribosomal protein eL14 family.</text>
</comment>
<dbReference type="InterPro" id="IPR014722">
    <property type="entry name" value="Rib_uL2_dom2"/>
</dbReference>
<reference evidence="6 7" key="1">
    <citation type="submission" date="2018-12" db="EMBL/GenBank/DDBJ databases">
        <title>Venturia inaequalis Genome Resource.</title>
        <authorList>
            <person name="Lichtner F.J."/>
        </authorList>
    </citation>
    <scope>NUCLEOTIDE SEQUENCE [LARGE SCALE GENOMIC DNA]</scope>
    <source>
        <strain evidence="6 7">120213</strain>
    </source>
</reference>
<dbReference type="Gene3D" id="2.30.30.30">
    <property type="match status" value="1"/>
</dbReference>